<gene>
    <name evidence="4" type="ORF">CTI12_AA194460</name>
</gene>
<keyword evidence="5" id="KW-1185">Reference proteome</keyword>
<feature type="repeat" description="PPR" evidence="2">
    <location>
        <begin position="745"/>
        <end position="779"/>
    </location>
</feature>
<dbReference type="PANTHER" id="PTHR47926:SF448">
    <property type="entry name" value="PENTACOTRIPEPTIDE-REPEAT REGION OF PRORP DOMAIN-CONTAINING PROTEIN"/>
    <property type="match status" value="1"/>
</dbReference>
<dbReference type="Pfam" id="PF13041">
    <property type="entry name" value="PPR_2"/>
    <property type="match status" value="5"/>
</dbReference>
<feature type="repeat" description="PPR" evidence="2">
    <location>
        <begin position="614"/>
        <end position="648"/>
    </location>
</feature>
<proteinExistence type="predicted"/>
<dbReference type="NCBIfam" id="TIGR00756">
    <property type="entry name" value="PPR"/>
    <property type="match status" value="9"/>
</dbReference>
<dbReference type="Proteomes" id="UP000245207">
    <property type="component" value="Unassembled WGS sequence"/>
</dbReference>
<comment type="caution">
    <text evidence="4">The sequence shown here is derived from an EMBL/GenBank/DDBJ whole genome shotgun (WGS) entry which is preliminary data.</text>
</comment>
<dbReference type="InterPro" id="IPR046848">
    <property type="entry name" value="E_motif"/>
</dbReference>
<evidence type="ECO:0000256" key="2">
    <source>
        <dbReference type="PROSITE-ProRule" id="PRU00708"/>
    </source>
</evidence>
<keyword evidence="1" id="KW-0677">Repeat</keyword>
<dbReference type="Pfam" id="PF20431">
    <property type="entry name" value="E_motif"/>
    <property type="match status" value="2"/>
</dbReference>
<dbReference type="GO" id="GO:0003723">
    <property type="term" value="F:RNA binding"/>
    <property type="evidence" value="ECO:0007669"/>
    <property type="project" value="InterPro"/>
</dbReference>
<dbReference type="Pfam" id="PF01535">
    <property type="entry name" value="PPR"/>
    <property type="match status" value="5"/>
</dbReference>
<dbReference type="InterPro" id="IPR046960">
    <property type="entry name" value="PPR_At4g14850-like_plant"/>
</dbReference>
<reference evidence="4 5" key="1">
    <citation type="journal article" date="2018" name="Mol. Plant">
        <title>The genome of Artemisia annua provides insight into the evolution of Asteraceae family and artemisinin biosynthesis.</title>
        <authorList>
            <person name="Shen Q."/>
            <person name="Zhang L."/>
            <person name="Liao Z."/>
            <person name="Wang S."/>
            <person name="Yan T."/>
            <person name="Shi P."/>
            <person name="Liu M."/>
            <person name="Fu X."/>
            <person name="Pan Q."/>
            <person name="Wang Y."/>
            <person name="Lv Z."/>
            <person name="Lu X."/>
            <person name="Zhang F."/>
            <person name="Jiang W."/>
            <person name="Ma Y."/>
            <person name="Chen M."/>
            <person name="Hao X."/>
            <person name="Li L."/>
            <person name="Tang Y."/>
            <person name="Lv G."/>
            <person name="Zhou Y."/>
            <person name="Sun X."/>
            <person name="Brodelius P.E."/>
            <person name="Rose J.K.C."/>
            <person name="Tang K."/>
        </authorList>
    </citation>
    <scope>NUCLEOTIDE SEQUENCE [LARGE SCALE GENOMIC DNA]</scope>
    <source>
        <strain evidence="5">cv. Huhao1</strain>
        <tissue evidence="4">Leaf</tissue>
    </source>
</reference>
<feature type="transmembrane region" description="Helical" evidence="3">
    <location>
        <begin position="67"/>
        <end position="85"/>
    </location>
</feature>
<feature type="repeat" description="PPR" evidence="2">
    <location>
        <begin position="66"/>
        <end position="100"/>
    </location>
</feature>
<dbReference type="GO" id="GO:0009451">
    <property type="term" value="P:RNA modification"/>
    <property type="evidence" value="ECO:0007669"/>
    <property type="project" value="InterPro"/>
</dbReference>
<keyword evidence="3" id="KW-0472">Membrane</keyword>
<dbReference type="EMBL" id="PKPP01005144">
    <property type="protein sequence ID" value="PWA61269.1"/>
    <property type="molecule type" value="Genomic_DNA"/>
</dbReference>
<dbReference type="PROSITE" id="PS51375">
    <property type="entry name" value="PPR"/>
    <property type="match status" value="5"/>
</dbReference>
<dbReference type="InterPro" id="IPR011990">
    <property type="entry name" value="TPR-like_helical_dom_sf"/>
</dbReference>
<dbReference type="AlphaFoldDB" id="A0A2U1MJ65"/>
<dbReference type="InterPro" id="IPR002885">
    <property type="entry name" value="PPR_rpt"/>
</dbReference>
<evidence type="ECO:0000256" key="1">
    <source>
        <dbReference type="ARBA" id="ARBA00022737"/>
    </source>
</evidence>
<evidence type="ECO:0000256" key="3">
    <source>
        <dbReference type="SAM" id="Phobius"/>
    </source>
</evidence>
<feature type="repeat" description="PPR" evidence="2">
    <location>
        <begin position="371"/>
        <end position="405"/>
    </location>
</feature>
<dbReference type="OrthoDB" id="609013at2759"/>
<dbReference type="Gene3D" id="1.25.40.10">
    <property type="entry name" value="Tetratricopeptide repeat domain"/>
    <property type="match status" value="7"/>
</dbReference>
<organism evidence="4 5">
    <name type="scientific">Artemisia annua</name>
    <name type="common">Sweet wormwood</name>
    <dbReference type="NCBI Taxonomy" id="35608"/>
    <lineage>
        <taxon>Eukaryota</taxon>
        <taxon>Viridiplantae</taxon>
        <taxon>Streptophyta</taxon>
        <taxon>Embryophyta</taxon>
        <taxon>Tracheophyta</taxon>
        <taxon>Spermatophyta</taxon>
        <taxon>Magnoliopsida</taxon>
        <taxon>eudicotyledons</taxon>
        <taxon>Gunneridae</taxon>
        <taxon>Pentapetalae</taxon>
        <taxon>asterids</taxon>
        <taxon>campanulids</taxon>
        <taxon>Asterales</taxon>
        <taxon>Asteraceae</taxon>
        <taxon>Asteroideae</taxon>
        <taxon>Anthemideae</taxon>
        <taxon>Artemisiinae</taxon>
        <taxon>Artemisia</taxon>
    </lineage>
</organism>
<name>A0A2U1MJ65_ARTAN</name>
<keyword evidence="3" id="KW-1133">Transmembrane helix</keyword>
<dbReference type="FunFam" id="1.25.40.10:FF:001815">
    <property type="entry name" value="Putative pentatricopeptide repeat-containing protein At1g56570"/>
    <property type="match status" value="2"/>
</dbReference>
<sequence length="969" mass="108397">MSHKKYTTQIPSIICNALHSTQNQLFPQPFQPKSPAKLSTNLIKAYFDNGLVKQARQLFDEMPERDVVAWTAMISGYTGCARYAFAWMMFKDMMRESFDHPNEFTFSSVLKACKGMKSVSCGGMVHGLALKYGFVGGSVYVDNALLDMYATCCVSMDDACALFGEICVKTQVSWTTLITGFTHRDDGIAALEVFRKMFMEKAEQSPYSFSIAIRACAGVRSHIYGKQIHTSVFKHGFDHNIPVMNSVLDMYCRCNHFHDADKCFNEMNERDEITWNTLIAGYEESDPMKSLQLLLKMESMGCTPNCFTYSSIIAACTNLSILTCGQQIHGGIFKRGHEQNLPLANSLIDMYAKSGSIQDSKKIFSEMSDRDLVSWTSMMIGFGSHGYGNEAVELFNEMVNSGIRPDTIVFMAVLSACSHAGLVETGLRYFKLMKNEYKISPNQEIYACVIDLLGRGGRVKEAYDMIQSMPFKPDESIWAAYLGACRAQGLPIMGKMTAQQVLDSSPKRTGIYVTMANMYAAEGKWDDRAKMRNLINKSGNKKVAGRSWVEVHDQVYSFVAGDGGGSHIEPMYQEKAEQSPYSFSIAIRACAGVRSHIYGKQIHTSVFKHGFDHNIPVMNSVLDMYCRCNHFHDADKCFNEMNERDEITWNTLIAGYEESDPMKSLQLLLKMESMGCTPNCFTYSSIIAACTNLSILTCGQQIHGGIFKRGHEQNLPLANSLIDMYAKSGSIQDSKNIFSEMSDRDLVSWTSMMIGFGSHGYGNEAVELFNEMVNSGIRPDTIVFMAVLSACSHAGLVETGLRYFKLMKNEYKISPNQEIYACVIDLLGRGGRVKEAYDMIQSMPFKPDESIWAAYLGACRAQGLPIMGKMTAQQVLDSSPKRTGIYVTMANMYAAEGKWDDRAKMRNLINKSGNKKVAGRSWVEVHDQVYSFVAGDGGGSHIEPMYQVLRVLGRHMVERIDFPVGHREH</sequence>
<keyword evidence="3" id="KW-0812">Transmembrane</keyword>
<evidence type="ECO:0000313" key="4">
    <source>
        <dbReference type="EMBL" id="PWA61269.1"/>
    </source>
</evidence>
<protein>
    <submittedName>
        <fullName evidence="4">Pentatricopeptide repeat-containing protein</fullName>
    </submittedName>
</protein>
<accession>A0A2U1MJ65</accession>
<dbReference type="PANTHER" id="PTHR47926">
    <property type="entry name" value="PENTATRICOPEPTIDE REPEAT-CONTAINING PROTEIN"/>
    <property type="match status" value="1"/>
</dbReference>
<feature type="repeat" description="PPR" evidence="2">
    <location>
        <begin position="240"/>
        <end position="274"/>
    </location>
</feature>
<dbReference type="FunFam" id="1.25.40.10:FF:000090">
    <property type="entry name" value="Pentatricopeptide repeat-containing protein, chloroplastic"/>
    <property type="match status" value="2"/>
</dbReference>
<evidence type="ECO:0000313" key="5">
    <source>
        <dbReference type="Proteomes" id="UP000245207"/>
    </source>
</evidence>